<feature type="compositionally biased region" description="Polar residues" evidence="12">
    <location>
        <begin position="470"/>
        <end position="479"/>
    </location>
</feature>
<dbReference type="PIRSF" id="PIRSF017126">
    <property type="entry name" value="Condensin_H"/>
    <property type="match status" value="1"/>
</dbReference>
<keyword evidence="6" id="KW-0963">Cytoplasm</keyword>
<comment type="similarity">
    <text evidence="3 11">Belongs to the CND2 (condensin subunit 2) family.</text>
</comment>
<name>B9WGL8_CANDC</name>
<dbReference type="GO" id="GO:0005737">
    <property type="term" value="C:cytoplasm"/>
    <property type="evidence" value="ECO:0007669"/>
    <property type="project" value="UniProtKB-SubCell"/>
</dbReference>
<keyword evidence="5" id="KW-0158">Chromosome</keyword>
<keyword evidence="8 11" id="KW-0498">Mitosis</keyword>
<evidence type="ECO:0000256" key="9">
    <source>
        <dbReference type="ARBA" id="ARBA00023067"/>
    </source>
</evidence>
<evidence type="ECO:0000256" key="1">
    <source>
        <dbReference type="ARBA" id="ARBA00004286"/>
    </source>
</evidence>
<evidence type="ECO:0000256" key="6">
    <source>
        <dbReference type="ARBA" id="ARBA00022490"/>
    </source>
</evidence>
<keyword evidence="15" id="KW-1185">Reference proteome</keyword>
<evidence type="ECO:0000256" key="3">
    <source>
        <dbReference type="ARBA" id="ARBA00009471"/>
    </source>
</evidence>
<protein>
    <recommendedName>
        <fullName evidence="4 11">Condensin complex subunit 2</fullName>
    </recommendedName>
</protein>
<feature type="region of interest" description="Disordered" evidence="12">
    <location>
        <begin position="462"/>
        <end position="481"/>
    </location>
</feature>
<comment type="subcellular location">
    <subcellularLocation>
        <location evidence="1">Chromosome</location>
    </subcellularLocation>
    <subcellularLocation>
        <location evidence="2">Cytoplasm</location>
    </subcellularLocation>
</comment>
<keyword evidence="10 11" id="KW-0131">Cell cycle</keyword>
<dbReference type="GeneID" id="8047554"/>
<evidence type="ECO:0000313" key="15">
    <source>
        <dbReference type="Proteomes" id="UP000002605"/>
    </source>
</evidence>
<evidence type="ECO:0000256" key="11">
    <source>
        <dbReference type="PIRNR" id="PIRNR017126"/>
    </source>
</evidence>
<keyword evidence="7 11" id="KW-0132">Cell division</keyword>
<evidence type="ECO:0000313" key="13">
    <source>
        <dbReference type="CGD" id="CAL0000161614"/>
    </source>
</evidence>
<dbReference type="KEGG" id="cdu:CD36_45270"/>
<dbReference type="InterPro" id="IPR022816">
    <property type="entry name" value="Condensin_barren_su2"/>
</dbReference>
<proteinExistence type="inferred from homology"/>
<evidence type="ECO:0000256" key="7">
    <source>
        <dbReference type="ARBA" id="ARBA00022618"/>
    </source>
</evidence>
<dbReference type="OrthoDB" id="362021at2759"/>
<evidence type="ECO:0000256" key="4">
    <source>
        <dbReference type="ARBA" id="ARBA00016065"/>
    </source>
</evidence>
<evidence type="ECO:0000256" key="2">
    <source>
        <dbReference type="ARBA" id="ARBA00004496"/>
    </source>
</evidence>
<dbReference type="CGD" id="CAL0000161614">
    <property type="gene designation" value="Cd36_45270"/>
</dbReference>
<dbReference type="eggNOG" id="KOG2328">
    <property type="taxonomic scope" value="Eukaryota"/>
</dbReference>
<dbReference type="RefSeq" id="XP_002420171.1">
    <property type="nucleotide sequence ID" value="XM_002420126.1"/>
</dbReference>
<keyword evidence="9 11" id="KW-0226">DNA condensation</keyword>
<evidence type="ECO:0000256" key="5">
    <source>
        <dbReference type="ARBA" id="ARBA00022454"/>
    </source>
</evidence>
<dbReference type="AlphaFoldDB" id="B9WGL8"/>
<evidence type="ECO:0000256" key="12">
    <source>
        <dbReference type="SAM" id="MobiDB-lite"/>
    </source>
</evidence>
<dbReference type="EMBL" id="FM992691">
    <property type="protein sequence ID" value="CAX42393.1"/>
    <property type="molecule type" value="Genomic_DNA"/>
</dbReference>
<gene>
    <name evidence="13" type="ordered locus">Cd36_45270</name>
    <name evidence="14" type="ORF">CD36_45270</name>
</gene>
<evidence type="ECO:0000256" key="10">
    <source>
        <dbReference type="ARBA" id="ARBA00023306"/>
    </source>
</evidence>
<reference evidence="14 15" key="1">
    <citation type="journal article" date="2009" name="Genome Res.">
        <title>Comparative genomics of the fungal pathogens Candida dubliniensis and Candida albicans.</title>
        <authorList>
            <person name="Jackson A.P."/>
            <person name="Gamble J.A."/>
            <person name="Yeomans T."/>
            <person name="Moran G.P."/>
            <person name="Saunders D."/>
            <person name="Harris D."/>
            <person name="Aslett M."/>
            <person name="Barrell J.F."/>
            <person name="Butler G."/>
            <person name="Citiulo F."/>
            <person name="Coleman D.C."/>
            <person name="de Groot P.W.J."/>
            <person name="Goodwin T.J."/>
            <person name="Quail M.A."/>
            <person name="McQuillan J."/>
            <person name="Munro C.A."/>
            <person name="Pain A."/>
            <person name="Poulter R.T."/>
            <person name="Rajandream M.A."/>
            <person name="Renauld H."/>
            <person name="Spiering M.J."/>
            <person name="Tivey A."/>
            <person name="Gow N.A.R."/>
            <person name="Barrell B."/>
            <person name="Sullivan D.J."/>
            <person name="Berriman M."/>
        </authorList>
    </citation>
    <scope>NUCLEOTIDE SEQUENCE [LARGE SCALE GENOMIC DNA]</scope>
    <source>
        <strain evidence="15">CD36 / ATCC MYA-646 / CBS 7987 / NCPF 3949 / NRRL Y-17841</strain>
    </source>
</reference>
<dbReference type="PANTHER" id="PTHR13108">
    <property type="entry name" value="CONDENSIN COMPLEX SUBUNIT 2"/>
    <property type="match status" value="1"/>
</dbReference>
<feature type="compositionally biased region" description="Low complexity" evidence="12">
    <location>
        <begin position="20"/>
        <end position="44"/>
    </location>
</feature>
<dbReference type="GO" id="GO:0051301">
    <property type="term" value="P:cell division"/>
    <property type="evidence" value="ECO:0007669"/>
    <property type="project" value="UniProtKB-KW"/>
</dbReference>
<comment type="function">
    <text evidence="11">Regulatory subunit of the condensin complex, a complex required for conversion of interphase chromatin into mitotic-like condense chromosomes.</text>
</comment>
<feature type="region of interest" description="Disordered" evidence="12">
    <location>
        <begin position="1"/>
        <end position="46"/>
    </location>
</feature>
<dbReference type="GO" id="GO:0000796">
    <property type="term" value="C:condensin complex"/>
    <property type="evidence" value="ECO:0007669"/>
    <property type="project" value="InterPro"/>
</dbReference>
<dbReference type="GO" id="GO:0007076">
    <property type="term" value="P:mitotic chromosome condensation"/>
    <property type="evidence" value="ECO:0007669"/>
    <property type="project" value="InterPro"/>
</dbReference>
<feature type="compositionally biased region" description="Acidic residues" evidence="12">
    <location>
        <begin position="178"/>
        <end position="197"/>
    </location>
</feature>
<dbReference type="PANTHER" id="PTHR13108:SF9">
    <property type="entry name" value="CONDENSIN COMPLEX SUBUNIT 2"/>
    <property type="match status" value="1"/>
</dbReference>
<dbReference type="Proteomes" id="UP000002605">
    <property type="component" value="Chromosome 4"/>
</dbReference>
<feature type="region of interest" description="Disordered" evidence="12">
    <location>
        <begin position="161"/>
        <end position="200"/>
    </location>
</feature>
<accession>B9WGL8</accession>
<organism evidence="14 15">
    <name type="scientific">Candida dubliniensis (strain CD36 / ATCC MYA-646 / CBS 7987 / NCPF 3949 / NRRL Y-17841)</name>
    <name type="common">Yeast</name>
    <dbReference type="NCBI Taxonomy" id="573826"/>
    <lineage>
        <taxon>Eukaryota</taxon>
        <taxon>Fungi</taxon>
        <taxon>Dikarya</taxon>
        <taxon>Ascomycota</taxon>
        <taxon>Saccharomycotina</taxon>
        <taxon>Pichiomycetes</taxon>
        <taxon>Debaryomycetaceae</taxon>
        <taxon>Candida/Lodderomyces clade</taxon>
        <taxon>Candida</taxon>
    </lineage>
</organism>
<evidence type="ECO:0000256" key="8">
    <source>
        <dbReference type="ARBA" id="ARBA00022776"/>
    </source>
</evidence>
<dbReference type="GO" id="GO:0003682">
    <property type="term" value="F:chromatin binding"/>
    <property type="evidence" value="ECO:0007669"/>
    <property type="project" value="TreeGrafter"/>
</dbReference>
<evidence type="ECO:0000313" key="14">
    <source>
        <dbReference type="EMBL" id="CAX42393.1"/>
    </source>
</evidence>
<dbReference type="HOGENOM" id="CLU_010510_0_1_1"/>
<feature type="compositionally biased region" description="Basic and acidic residues" evidence="12">
    <location>
        <begin position="9"/>
        <end position="19"/>
    </location>
</feature>
<dbReference type="VEuPathDB" id="FungiDB:CD36_45270"/>
<dbReference type="Pfam" id="PF05786">
    <property type="entry name" value="Cnd2"/>
    <property type="match status" value="1"/>
</dbReference>
<sequence>MMPQVLPKKRSENPDERRISTSSSTNSSNNHNHTPNRTTPTSNRIMANRKVSNRIMSARHVSRSIAEDADTSNSFDDGIGFNENKHTIMSNFEEWIKMATDNKITVKNSWNFDLIDYFHDLNVIKDGENINFQRASATLDGCVKIYSNRVESAATETGKLLSGLSKKDDGHNGNQEAGDGDENENGENDDDDRDGNDEDSRKKRKFNRIVESTLVEFDAIKVKKLEQELAIDPLFKKALAEFDEGGAKSLLLNTLNIDVSGRVVFDATSNPIQETKEANQVEADLQQVQESQTLDTRRSDVSSLKQFLFKNNENFDDLTLCPSLVEFQSALADVNKAKSILNDFNSKITTAAQEPLVFKETEENNDFDFGEFNDFGDNDDFNDDINTNDNSSHNDPYNNIDNTIMKALFNEKTDSSIYSRTQSTAIMDQDLMAYFDDRMKSNWRGPDNWKVAAFKKANNIDQKQPDASIKQESSTQASTAARKKPENIIIDFLNDDDDVDEDILFEPPKNLNSISKKGKFRPSDFILPDDIKYNSARLTNLFTKPQVAIMHYGNKRLQGLDGQTLTDQNYFAEQYRQHEEEERDRLANSFHQAECDDFDNDFGDNNDFGGVDFNDALEADVPDVVASESQSVMGKRRPEYVNFSRVAKRVDVKLLKDNLWVVMKNQLADKKEDPKEDSPDTEVTEKKSTIDFKSVVQNVLRTYRPEQAKDLSTSFCFICVLHLANEHGLAIQSNETHDNLTIIGS</sequence>